<dbReference type="EMBL" id="VLLL01000005">
    <property type="protein sequence ID" value="TWJ15371.1"/>
    <property type="molecule type" value="Genomic_DNA"/>
</dbReference>
<dbReference type="AlphaFoldDB" id="A0A562VC32"/>
<dbReference type="GO" id="GO:0008897">
    <property type="term" value="F:holo-[acyl-carrier-protein] synthase activity"/>
    <property type="evidence" value="ECO:0007669"/>
    <property type="project" value="InterPro"/>
</dbReference>
<organism evidence="1 2">
    <name type="scientific">Stackebrandtia albiflava</name>
    <dbReference type="NCBI Taxonomy" id="406432"/>
    <lineage>
        <taxon>Bacteria</taxon>
        <taxon>Bacillati</taxon>
        <taxon>Actinomycetota</taxon>
        <taxon>Actinomycetes</taxon>
        <taxon>Glycomycetales</taxon>
        <taxon>Glycomycetaceae</taxon>
        <taxon>Stackebrandtia</taxon>
    </lineage>
</organism>
<gene>
    <name evidence="1" type="ORF">LX16_1074</name>
</gene>
<dbReference type="Proteomes" id="UP000321617">
    <property type="component" value="Unassembled WGS sequence"/>
</dbReference>
<dbReference type="GO" id="GO:0000287">
    <property type="term" value="F:magnesium ion binding"/>
    <property type="evidence" value="ECO:0007669"/>
    <property type="project" value="InterPro"/>
</dbReference>
<reference evidence="1 2" key="1">
    <citation type="journal article" date="2013" name="Stand. Genomic Sci.">
        <title>Genomic Encyclopedia of Type Strains, Phase I: The one thousand microbial genomes (KMG-I) project.</title>
        <authorList>
            <person name="Kyrpides N.C."/>
            <person name="Woyke T."/>
            <person name="Eisen J.A."/>
            <person name="Garrity G."/>
            <person name="Lilburn T.G."/>
            <person name="Beck B.J."/>
            <person name="Whitman W.B."/>
            <person name="Hugenholtz P."/>
            <person name="Klenk H.P."/>
        </authorList>
    </citation>
    <scope>NUCLEOTIDE SEQUENCE [LARGE SCALE GENOMIC DNA]</scope>
    <source>
        <strain evidence="1 2">DSM 45044</strain>
    </source>
</reference>
<keyword evidence="1" id="KW-0808">Transferase</keyword>
<dbReference type="OrthoDB" id="190168at2"/>
<evidence type="ECO:0000313" key="1">
    <source>
        <dbReference type="EMBL" id="TWJ15371.1"/>
    </source>
</evidence>
<dbReference type="RefSeq" id="WP_147133940.1">
    <property type="nucleotide sequence ID" value="NZ_BAABIJ010000001.1"/>
</dbReference>
<proteinExistence type="predicted"/>
<name>A0A562VC32_9ACTN</name>
<accession>A0A562VC32</accession>
<dbReference type="InterPro" id="IPR037143">
    <property type="entry name" value="4-PPantetheinyl_Trfase_dom_sf"/>
</dbReference>
<protein>
    <submittedName>
        <fullName evidence="1">4'-phosphopantetheinyl transferase</fullName>
    </submittedName>
</protein>
<evidence type="ECO:0000313" key="2">
    <source>
        <dbReference type="Proteomes" id="UP000321617"/>
    </source>
</evidence>
<dbReference type="Gene3D" id="3.90.470.20">
    <property type="entry name" value="4'-phosphopantetheinyl transferase domain"/>
    <property type="match status" value="1"/>
</dbReference>
<sequence>MTTTVIEPVAGGDAVGVDAVVVHWCRVAEFRPSIPPVYTDTERTRAAGLRRPEDRAGYLAAHALVRYAAARLLGADPLSLILRQHCPECGSPRHGKPRMEGVPIEVSLSHTRGFAAAAAGFRPVGVDIESGDAEIPDVALAPGEASLSRMGRVHRWVLKESLVKVGAATLDDFPGLVLPPPDPYGNGRWHGWELHSRSLPGDVAVLGIAFAAAPGGREMPWIAEWGVDPATVTPTGT</sequence>
<comment type="caution">
    <text evidence="1">The sequence shown here is derived from an EMBL/GenBank/DDBJ whole genome shotgun (WGS) entry which is preliminary data.</text>
</comment>
<keyword evidence="2" id="KW-1185">Reference proteome</keyword>
<dbReference type="SUPFAM" id="SSF56214">
    <property type="entry name" value="4'-phosphopantetheinyl transferase"/>
    <property type="match status" value="1"/>
</dbReference>